<evidence type="ECO:0000313" key="2">
    <source>
        <dbReference type="Proteomes" id="UP000002640"/>
    </source>
</evidence>
<dbReference type="EMBL" id="JH159151">
    <property type="protein sequence ID" value="EGZ29727.1"/>
    <property type="molecule type" value="Genomic_DNA"/>
</dbReference>
<reference evidence="1 2" key="1">
    <citation type="journal article" date="2006" name="Science">
        <title>Phytophthora genome sequences uncover evolutionary origins and mechanisms of pathogenesis.</title>
        <authorList>
            <person name="Tyler B.M."/>
            <person name="Tripathy S."/>
            <person name="Zhang X."/>
            <person name="Dehal P."/>
            <person name="Jiang R.H."/>
            <person name="Aerts A."/>
            <person name="Arredondo F.D."/>
            <person name="Baxter L."/>
            <person name="Bensasson D."/>
            <person name="Beynon J.L."/>
            <person name="Chapman J."/>
            <person name="Damasceno C.M."/>
            <person name="Dorrance A.E."/>
            <person name="Dou D."/>
            <person name="Dickerman A.W."/>
            <person name="Dubchak I.L."/>
            <person name="Garbelotto M."/>
            <person name="Gijzen M."/>
            <person name="Gordon S.G."/>
            <person name="Govers F."/>
            <person name="Grunwald N.J."/>
            <person name="Huang W."/>
            <person name="Ivors K.L."/>
            <person name="Jones R.W."/>
            <person name="Kamoun S."/>
            <person name="Krampis K."/>
            <person name="Lamour K.H."/>
            <person name="Lee M.K."/>
            <person name="McDonald W.H."/>
            <person name="Medina M."/>
            <person name="Meijer H.J."/>
            <person name="Nordberg E.K."/>
            <person name="Maclean D.J."/>
            <person name="Ospina-Giraldo M.D."/>
            <person name="Morris P.F."/>
            <person name="Phuntumart V."/>
            <person name="Putnam N.H."/>
            <person name="Rash S."/>
            <person name="Rose J.K."/>
            <person name="Sakihama Y."/>
            <person name="Salamov A.A."/>
            <person name="Savidor A."/>
            <person name="Scheuring C.F."/>
            <person name="Smith B.M."/>
            <person name="Sobral B.W."/>
            <person name="Terry A."/>
            <person name="Torto-Alalibo T.A."/>
            <person name="Win J."/>
            <person name="Xu Z."/>
            <person name="Zhang H."/>
            <person name="Grigoriev I.V."/>
            <person name="Rokhsar D.S."/>
            <person name="Boore J.L."/>
        </authorList>
    </citation>
    <scope>NUCLEOTIDE SEQUENCE [LARGE SCALE GENOMIC DNA]</scope>
    <source>
        <strain evidence="1 2">P6497</strain>
    </source>
</reference>
<sequence>MSEIKLSDVAFDKQCDSNLLSAYYLAKQGYRHLQSKTGDFLFFFGTEGKLLFAAWHLRLGHVGKDRLLKIISNLKTGKYLNLSYSRLKEIPFYCKTCPEMKDRRMSYRNMVGDKPTEPLHTLHMDTTGRLRVNRLYGSFGYRSALAVA</sequence>
<accession>G4YJD0</accession>
<evidence type="ECO:0008006" key="3">
    <source>
        <dbReference type="Google" id="ProtNLM"/>
    </source>
</evidence>
<evidence type="ECO:0000313" key="1">
    <source>
        <dbReference type="EMBL" id="EGZ29727.1"/>
    </source>
</evidence>
<feature type="non-terminal residue" evidence="1">
    <location>
        <position position="148"/>
    </location>
</feature>
<protein>
    <recommendedName>
        <fullName evidence="3">GAG-pre-integrase domain-containing protein</fullName>
    </recommendedName>
</protein>
<dbReference type="AlphaFoldDB" id="G4YJD0"/>
<dbReference type="RefSeq" id="XP_009517002.1">
    <property type="nucleotide sequence ID" value="XM_009518707.1"/>
</dbReference>
<keyword evidence="2" id="KW-1185">Reference proteome</keyword>
<gene>
    <name evidence="1" type="ORF">PHYSODRAFT_448567</name>
</gene>
<dbReference type="Proteomes" id="UP000002640">
    <property type="component" value="Unassembled WGS sequence"/>
</dbReference>
<proteinExistence type="predicted"/>
<name>G4YJD0_PHYSP</name>
<dbReference type="InParanoid" id="G4YJD0"/>
<dbReference type="GeneID" id="20652871"/>
<organism evidence="1 2">
    <name type="scientific">Phytophthora sojae (strain P6497)</name>
    <name type="common">Soybean stem and root rot agent</name>
    <name type="synonym">Phytophthora megasperma f. sp. glycines</name>
    <dbReference type="NCBI Taxonomy" id="1094619"/>
    <lineage>
        <taxon>Eukaryota</taxon>
        <taxon>Sar</taxon>
        <taxon>Stramenopiles</taxon>
        <taxon>Oomycota</taxon>
        <taxon>Peronosporomycetes</taxon>
        <taxon>Peronosporales</taxon>
        <taxon>Peronosporaceae</taxon>
        <taxon>Phytophthora</taxon>
    </lineage>
</organism>
<dbReference type="KEGG" id="psoj:PHYSODRAFT_448567"/>